<evidence type="ECO:0000259" key="6">
    <source>
        <dbReference type="PROSITE" id="PS51186"/>
    </source>
</evidence>
<feature type="domain" description="N-acetyltransferase" evidence="6">
    <location>
        <begin position="7"/>
        <end position="151"/>
    </location>
</feature>
<gene>
    <name evidence="7" type="ORF">SAMN02745189_01740</name>
</gene>
<dbReference type="EC" id="2.3.1.266" evidence="5"/>
<comment type="subcellular location">
    <subcellularLocation>
        <location evidence="5">Cytoplasm</location>
    </subcellularLocation>
</comment>
<keyword evidence="4" id="KW-0012">Acyltransferase</keyword>
<dbReference type="PANTHER" id="PTHR43420">
    <property type="entry name" value="ACETYLTRANSFERASE"/>
    <property type="match status" value="1"/>
</dbReference>
<evidence type="ECO:0000313" key="7">
    <source>
        <dbReference type="EMBL" id="SHM21231.1"/>
    </source>
</evidence>
<dbReference type="NCBIfam" id="TIGR01575">
    <property type="entry name" value="rimI"/>
    <property type="match status" value="1"/>
</dbReference>
<dbReference type="PROSITE" id="PS51186">
    <property type="entry name" value="GNAT"/>
    <property type="match status" value="1"/>
</dbReference>
<evidence type="ECO:0000256" key="1">
    <source>
        <dbReference type="ARBA" id="ARBA00005395"/>
    </source>
</evidence>
<dbReference type="STRING" id="1123231.SAMN02745189_01740"/>
<name>A0A1M7GY01_9BACL</name>
<sequence>MDGKESVTIRPMGIEDIDAVHMIETAAFTKSSWTKEAFLREIAANKFAHYFVMEKDSEIIGYCGLWMIIDQSQITTIAIREDQRGHGLGHKLLKFIKEYSAESTTTLSLEVNVDNDSAKSLYEKEGFSYGGIRKDYYGPGEDAHVMWVKLNE</sequence>
<accession>A0A1M7GY01</accession>
<dbReference type="InterPro" id="IPR050680">
    <property type="entry name" value="YpeA/RimI_acetyltransf"/>
</dbReference>
<evidence type="ECO:0000313" key="8">
    <source>
        <dbReference type="Proteomes" id="UP000184206"/>
    </source>
</evidence>
<dbReference type="CDD" id="cd04301">
    <property type="entry name" value="NAT_SF"/>
    <property type="match status" value="1"/>
</dbReference>
<keyword evidence="8" id="KW-1185">Reference proteome</keyword>
<evidence type="ECO:0000256" key="2">
    <source>
        <dbReference type="ARBA" id="ARBA00022490"/>
    </source>
</evidence>
<dbReference type="PANTHER" id="PTHR43420:SF44">
    <property type="entry name" value="ACETYLTRANSFERASE YPEA"/>
    <property type="match status" value="1"/>
</dbReference>
<dbReference type="SUPFAM" id="SSF55729">
    <property type="entry name" value="Acyl-CoA N-acyltransferases (Nat)"/>
    <property type="match status" value="1"/>
</dbReference>
<protein>
    <recommendedName>
        <fullName evidence="5">[Ribosomal protein bS18]-alanine N-acetyltransferase</fullName>
        <ecNumber evidence="5">2.3.1.266</ecNumber>
    </recommendedName>
</protein>
<dbReference type="GO" id="GO:0005737">
    <property type="term" value="C:cytoplasm"/>
    <property type="evidence" value="ECO:0007669"/>
    <property type="project" value="UniProtKB-SubCell"/>
</dbReference>
<dbReference type="Gene3D" id="3.40.630.30">
    <property type="match status" value="1"/>
</dbReference>
<dbReference type="EMBL" id="FRCF01000007">
    <property type="protein sequence ID" value="SHM21231.1"/>
    <property type="molecule type" value="Genomic_DNA"/>
</dbReference>
<dbReference type="Pfam" id="PF00583">
    <property type="entry name" value="Acetyltransf_1"/>
    <property type="match status" value="1"/>
</dbReference>
<organism evidence="7 8">
    <name type="scientific">Lacicoccus alkaliphilus DSM 16010</name>
    <dbReference type="NCBI Taxonomy" id="1123231"/>
    <lineage>
        <taxon>Bacteria</taxon>
        <taxon>Bacillati</taxon>
        <taxon>Bacillota</taxon>
        <taxon>Bacilli</taxon>
        <taxon>Bacillales</taxon>
        <taxon>Salinicoccaceae</taxon>
        <taxon>Lacicoccus</taxon>
    </lineage>
</organism>
<dbReference type="GO" id="GO:0008999">
    <property type="term" value="F:protein-N-terminal-alanine acetyltransferase activity"/>
    <property type="evidence" value="ECO:0007669"/>
    <property type="project" value="UniProtKB-EC"/>
</dbReference>
<dbReference type="InterPro" id="IPR016181">
    <property type="entry name" value="Acyl_CoA_acyltransferase"/>
</dbReference>
<keyword evidence="2 5" id="KW-0963">Cytoplasm</keyword>
<comment type="similarity">
    <text evidence="1 5">Belongs to the acetyltransferase family. RimI subfamily.</text>
</comment>
<evidence type="ECO:0000256" key="5">
    <source>
        <dbReference type="RuleBase" id="RU363094"/>
    </source>
</evidence>
<evidence type="ECO:0000256" key="4">
    <source>
        <dbReference type="ARBA" id="ARBA00023315"/>
    </source>
</evidence>
<keyword evidence="3 7" id="KW-0808">Transferase</keyword>
<dbReference type="Proteomes" id="UP000184206">
    <property type="component" value="Unassembled WGS sequence"/>
</dbReference>
<dbReference type="AlphaFoldDB" id="A0A1M7GY01"/>
<comment type="catalytic activity">
    <reaction evidence="5">
        <text>N-terminal L-alanyl-[ribosomal protein bS18] + acetyl-CoA = N-terminal N(alpha)-acetyl-L-alanyl-[ribosomal protein bS18] + CoA + H(+)</text>
        <dbReference type="Rhea" id="RHEA:43756"/>
        <dbReference type="Rhea" id="RHEA-COMP:10676"/>
        <dbReference type="Rhea" id="RHEA-COMP:10677"/>
        <dbReference type="ChEBI" id="CHEBI:15378"/>
        <dbReference type="ChEBI" id="CHEBI:57287"/>
        <dbReference type="ChEBI" id="CHEBI:57288"/>
        <dbReference type="ChEBI" id="CHEBI:64718"/>
        <dbReference type="ChEBI" id="CHEBI:83683"/>
        <dbReference type="EC" id="2.3.1.266"/>
    </reaction>
</comment>
<dbReference type="InterPro" id="IPR000182">
    <property type="entry name" value="GNAT_dom"/>
</dbReference>
<reference evidence="7 8" key="1">
    <citation type="submission" date="2016-11" db="EMBL/GenBank/DDBJ databases">
        <authorList>
            <person name="Jaros S."/>
            <person name="Januszkiewicz K."/>
            <person name="Wedrychowicz H."/>
        </authorList>
    </citation>
    <scope>NUCLEOTIDE SEQUENCE [LARGE SCALE GENOMIC DNA]</scope>
    <source>
        <strain evidence="7 8">DSM 16010</strain>
    </source>
</reference>
<dbReference type="RefSeq" id="WP_245772788.1">
    <property type="nucleotide sequence ID" value="NZ_FRCF01000007.1"/>
</dbReference>
<evidence type="ECO:0000256" key="3">
    <source>
        <dbReference type="ARBA" id="ARBA00022679"/>
    </source>
</evidence>
<dbReference type="InterPro" id="IPR006464">
    <property type="entry name" value="AcTrfase_RimI/Ard1"/>
</dbReference>
<proteinExistence type="inferred from homology"/>
<comment type="function">
    <text evidence="5">Acetylates the N-terminal alanine of ribosomal protein bS18.</text>
</comment>